<organism evidence="1 2">
    <name type="scientific">Entomophthora muscae</name>
    <dbReference type="NCBI Taxonomy" id="34485"/>
    <lineage>
        <taxon>Eukaryota</taxon>
        <taxon>Fungi</taxon>
        <taxon>Fungi incertae sedis</taxon>
        <taxon>Zoopagomycota</taxon>
        <taxon>Entomophthoromycotina</taxon>
        <taxon>Entomophthoromycetes</taxon>
        <taxon>Entomophthorales</taxon>
        <taxon>Entomophthoraceae</taxon>
        <taxon>Entomophthora</taxon>
    </lineage>
</organism>
<protein>
    <submittedName>
        <fullName evidence="1">Uncharacterized protein</fullName>
    </submittedName>
</protein>
<gene>
    <name evidence="1" type="ORF">DSO57_1010826</name>
</gene>
<reference evidence="1" key="1">
    <citation type="submission" date="2022-04" db="EMBL/GenBank/DDBJ databases">
        <title>Genome of the entomopathogenic fungus Entomophthora muscae.</title>
        <authorList>
            <person name="Elya C."/>
            <person name="Lovett B.R."/>
            <person name="Lee E."/>
            <person name="Macias A.M."/>
            <person name="Hajek A.E."/>
            <person name="De Bivort B.L."/>
            <person name="Kasson M.T."/>
            <person name="De Fine Licht H.H."/>
            <person name="Stajich J.E."/>
        </authorList>
    </citation>
    <scope>NUCLEOTIDE SEQUENCE</scope>
    <source>
        <strain evidence="1">Berkeley</strain>
    </source>
</reference>
<accession>A0ACC2S8Z0</accession>
<comment type="caution">
    <text evidence="1">The sequence shown here is derived from an EMBL/GenBank/DDBJ whole genome shotgun (WGS) entry which is preliminary data.</text>
</comment>
<evidence type="ECO:0000313" key="2">
    <source>
        <dbReference type="Proteomes" id="UP001165960"/>
    </source>
</evidence>
<dbReference type="EMBL" id="QTSX02005716">
    <property type="protein sequence ID" value="KAJ9058596.1"/>
    <property type="molecule type" value="Genomic_DNA"/>
</dbReference>
<dbReference type="Proteomes" id="UP001165960">
    <property type="component" value="Unassembled WGS sequence"/>
</dbReference>
<proteinExistence type="predicted"/>
<evidence type="ECO:0000313" key="1">
    <source>
        <dbReference type="EMBL" id="KAJ9058596.1"/>
    </source>
</evidence>
<name>A0ACC2S8Z0_9FUNG</name>
<keyword evidence="2" id="KW-1185">Reference proteome</keyword>
<sequence length="236" mass="26590">MLMYGANNQDKATTLLNQLDAASTNIIILHMPEHERLYAEAKNALLYKFGSISWVTKRKNEFSMISFRKDKTIADFADCFYLEAQILTGSGSLMINNTHIALRVTVKSYEAFYQTLMPAFQDNCTLEGMVRYLHQCGNTFGPPNTGTKPCPAANFPGRSEAPTNNNKFLPKTNITKVTCHCCNQKGYYASSCNSKTGIHALPPWNWTYREKLAWSRGGTLYLQKIYELSTQSSLHA</sequence>